<accession>A0A1M7G3Q2</accession>
<dbReference type="PANTHER" id="PTHR43004:SF19">
    <property type="entry name" value="BINDING MONOOXYGENASE, PUTATIVE (JCVI)-RELATED"/>
    <property type="match status" value="1"/>
</dbReference>
<protein>
    <submittedName>
        <fullName evidence="6">2-polyprenyl-6-methoxyphenol hydroxylase</fullName>
    </submittedName>
</protein>
<dbReference type="Proteomes" id="UP000183208">
    <property type="component" value="Unassembled WGS sequence"/>
</dbReference>
<dbReference type="InterPro" id="IPR002938">
    <property type="entry name" value="FAD-bd"/>
</dbReference>
<evidence type="ECO:0000313" key="6">
    <source>
        <dbReference type="EMBL" id="SEE14653.1"/>
    </source>
</evidence>
<dbReference type="EMBL" id="FNTI01000001">
    <property type="protein sequence ID" value="SEE14653.1"/>
    <property type="molecule type" value="Genomic_DNA"/>
</dbReference>
<organism evidence="6 7">
    <name type="scientific">Bradyrhizobium lablabi</name>
    <dbReference type="NCBI Taxonomy" id="722472"/>
    <lineage>
        <taxon>Bacteria</taxon>
        <taxon>Pseudomonadati</taxon>
        <taxon>Pseudomonadota</taxon>
        <taxon>Alphaproteobacteria</taxon>
        <taxon>Hyphomicrobiales</taxon>
        <taxon>Nitrobacteraceae</taxon>
        <taxon>Bradyrhizobium</taxon>
    </lineage>
</organism>
<dbReference type="Pfam" id="PF01494">
    <property type="entry name" value="FAD_binding_3"/>
    <property type="match status" value="1"/>
</dbReference>
<dbReference type="GO" id="GO:0016709">
    <property type="term" value="F:oxidoreductase activity, acting on paired donors, with incorporation or reduction of molecular oxygen, NAD(P)H as one donor, and incorporation of one atom of oxygen"/>
    <property type="evidence" value="ECO:0007669"/>
    <property type="project" value="UniProtKB-ARBA"/>
</dbReference>
<evidence type="ECO:0000256" key="3">
    <source>
        <dbReference type="ARBA" id="ARBA00022827"/>
    </source>
</evidence>
<dbReference type="InterPro" id="IPR036188">
    <property type="entry name" value="FAD/NAD-bd_sf"/>
</dbReference>
<dbReference type="NCBIfam" id="NF004780">
    <property type="entry name" value="PRK06126.1"/>
    <property type="match status" value="1"/>
</dbReference>
<dbReference type="Gene3D" id="3.50.50.60">
    <property type="entry name" value="FAD/NAD(P)-binding domain"/>
    <property type="match status" value="1"/>
</dbReference>
<dbReference type="Gene3D" id="3.40.30.120">
    <property type="match status" value="1"/>
</dbReference>
<dbReference type="AlphaFoldDB" id="A0A1M7G3Q2"/>
<comment type="cofactor">
    <cofactor evidence="1">
        <name>FAD</name>
        <dbReference type="ChEBI" id="CHEBI:57692"/>
    </cofactor>
</comment>
<feature type="domain" description="FAD-binding" evidence="5">
    <location>
        <begin position="5"/>
        <end position="358"/>
    </location>
</feature>
<dbReference type="GO" id="GO:0071949">
    <property type="term" value="F:FAD binding"/>
    <property type="evidence" value="ECO:0007669"/>
    <property type="project" value="InterPro"/>
</dbReference>
<dbReference type="Gene3D" id="3.30.9.10">
    <property type="entry name" value="D-Amino Acid Oxidase, subunit A, domain 2"/>
    <property type="match status" value="1"/>
</dbReference>
<dbReference type="OrthoDB" id="9791689at2"/>
<dbReference type="PANTHER" id="PTHR43004">
    <property type="entry name" value="TRK SYSTEM POTASSIUM UPTAKE PROTEIN"/>
    <property type="match status" value="1"/>
</dbReference>
<evidence type="ECO:0000256" key="2">
    <source>
        <dbReference type="ARBA" id="ARBA00022630"/>
    </source>
</evidence>
<reference evidence="6 7" key="1">
    <citation type="submission" date="2016-10" db="EMBL/GenBank/DDBJ databases">
        <authorList>
            <person name="de Groot N.N."/>
        </authorList>
    </citation>
    <scope>NUCLEOTIDE SEQUENCE [LARGE SCALE GENOMIC DNA]</scope>
    <source>
        <strain evidence="6 7">GAS522</strain>
    </source>
</reference>
<feature type="region of interest" description="Disordered" evidence="4">
    <location>
        <begin position="94"/>
        <end position="114"/>
    </location>
</feature>
<evidence type="ECO:0000259" key="5">
    <source>
        <dbReference type="Pfam" id="PF01494"/>
    </source>
</evidence>
<dbReference type="Pfam" id="PF21274">
    <property type="entry name" value="Rng_hyd_C"/>
    <property type="match status" value="1"/>
</dbReference>
<keyword evidence="3" id="KW-0274">FAD</keyword>
<gene>
    <name evidence="6" type="ORF">SAMN05444171_6417</name>
</gene>
<sequence>MTSRKVPVLIVGAGPVGLALAGDLGWRGVQCCLVEKTDGAIFQPRMDMVGVRTMEFCRRWGIAGWVENSPYPRDYPQDNVWLESLTGFEFGRERMASKSEEPCPPQSPQKRERCPQDMFDPILRRFAGQFSAVEFRYRTELVDLEEGRTNVVATLRDLVTGQEEKVVADYLVGTDGGASVVREKLGIPMRGEPVLTYTTNVIFRCRDLPSLHDKGKAYRFIFIGREGTWLTIVAIDGADRWRMSIIGDKSKREIPESEIRALIVRAMGKPFEFEIESIMPWVRRELVAETYGTDRVFLAGDACHLMSPTGGFGMNTGIADAIDLSWKLEAVVEGWGGPELLRSYGVERKPVAERAVKEASGNLGRMLAARKKGPPEVAFEPGPDGDVARKEYGDWYTETMRREWYSTGIHLGFDYYHSPVVYSDNTPAPPDEVSDYIQTARPGHRAPHAWLKDGRSTLDLFGRGFVLLCFAVAGSVGDSFAAEARVRGFPLQLIDLSDEAKIRELYGANYVLVRPDGHVAWRGNARPESVGHVIDVVRGLADRRTGTRLAGADHQFVKEPAIPAGSTQ</sequence>
<name>A0A1M7G3Q2_9BRAD</name>
<dbReference type="InterPro" id="IPR050641">
    <property type="entry name" value="RIFMO-like"/>
</dbReference>
<evidence type="ECO:0000256" key="1">
    <source>
        <dbReference type="ARBA" id="ARBA00001974"/>
    </source>
</evidence>
<proteinExistence type="predicted"/>
<dbReference type="SUPFAM" id="SSF51905">
    <property type="entry name" value="FAD/NAD(P)-binding domain"/>
    <property type="match status" value="1"/>
</dbReference>
<evidence type="ECO:0000256" key="4">
    <source>
        <dbReference type="SAM" id="MobiDB-lite"/>
    </source>
</evidence>
<evidence type="ECO:0000313" key="7">
    <source>
        <dbReference type="Proteomes" id="UP000183208"/>
    </source>
</evidence>
<keyword evidence="2" id="KW-0285">Flavoprotein</keyword>
<dbReference type="PRINTS" id="PR00420">
    <property type="entry name" value="RNGMNOXGNASE"/>
</dbReference>